<dbReference type="Proteomes" id="UP000218231">
    <property type="component" value="Unassembled WGS sequence"/>
</dbReference>
<dbReference type="GO" id="GO:0072487">
    <property type="term" value="C:MSL complex"/>
    <property type="evidence" value="ECO:0007669"/>
    <property type="project" value="TreeGrafter"/>
</dbReference>
<dbReference type="OrthoDB" id="787137at2759"/>
<evidence type="ECO:0000256" key="6">
    <source>
        <dbReference type="ARBA" id="ARBA00023242"/>
    </source>
</evidence>
<feature type="domain" description="MYST-type HAT" evidence="9">
    <location>
        <begin position="183"/>
        <end position="456"/>
    </location>
</feature>
<name>A0A2A2KX27_9BILA</name>
<comment type="similarity">
    <text evidence="2 8">Belongs to the MYST (SAS/MOZ) family.</text>
</comment>
<dbReference type="Pfam" id="PF17772">
    <property type="entry name" value="zf-MYST"/>
    <property type="match status" value="1"/>
</dbReference>
<dbReference type="PANTHER" id="PTHR10615">
    <property type="entry name" value="HISTONE ACETYLTRANSFERASE"/>
    <property type="match status" value="1"/>
</dbReference>
<reference evidence="10 11" key="1">
    <citation type="journal article" date="2017" name="Curr. Biol.">
        <title>Genome architecture and evolution of a unichromosomal asexual nematode.</title>
        <authorList>
            <person name="Fradin H."/>
            <person name="Zegar C."/>
            <person name="Gutwein M."/>
            <person name="Lucas J."/>
            <person name="Kovtun M."/>
            <person name="Corcoran D."/>
            <person name="Baugh L.R."/>
            <person name="Kiontke K."/>
            <person name="Gunsalus K."/>
            <person name="Fitch D.H."/>
            <person name="Piano F."/>
        </authorList>
    </citation>
    <scope>NUCLEOTIDE SEQUENCE [LARGE SCALE GENOMIC DNA]</scope>
    <source>
        <strain evidence="10">PF1309</strain>
    </source>
</reference>
<dbReference type="Pfam" id="PF01853">
    <property type="entry name" value="MOZ_SAS"/>
    <property type="match status" value="1"/>
</dbReference>
<evidence type="ECO:0000313" key="11">
    <source>
        <dbReference type="Proteomes" id="UP000218231"/>
    </source>
</evidence>
<dbReference type="Gene3D" id="1.10.10.10">
    <property type="entry name" value="Winged helix-like DNA-binding domain superfamily/Winged helix DNA-binding domain"/>
    <property type="match status" value="1"/>
</dbReference>
<dbReference type="GO" id="GO:0006355">
    <property type="term" value="P:regulation of DNA-templated transcription"/>
    <property type="evidence" value="ECO:0007669"/>
    <property type="project" value="InterPro"/>
</dbReference>
<evidence type="ECO:0000256" key="3">
    <source>
        <dbReference type="ARBA" id="ARBA00013184"/>
    </source>
</evidence>
<dbReference type="FunFam" id="3.40.630.30:FF:000002">
    <property type="entry name" value="Histone acetyltransferase"/>
    <property type="match status" value="1"/>
</dbReference>
<dbReference type="InterPro" id="IPR036388">
    <property type="entry name" value="WH-like_DNA-bd_sf"/>
</dbReference>
<dbReference type="PANTHER" id="PTHR10615:SF82">
    <property type="entry name" value="HISTONE ACETYLTRANSFERASE KAT8"/>
    <property type="match status" value="1"/>
</dbReference>
<organism evidence="10 11">
    <name type="scientific">Diploscapter pachys</name>
    <dbReference type="NCBI Taxonomy" id="2018661"/>
    <lineage>
        <taxon>Eukaryota</taxon>
        <taxon>Metazoa</taxon>
        <taxon>Ecdysozoa</taxon>
        <taxon>Nematoda</taxon>
        <taxon>Chromadorea</taxon>
        <taxon>Rhabditida</taxon>
        <taxon>Rhabditina</taxon>
        <taxon>Rhabditomorpha</taxon>
        <taxon>Rhabditoidea</taxon>
        <taxon>Rhabditidae</taxon>
        <taxon>Diploscapter</taxon>
    </lineage>
</organism>
<dbReference type="InterPro" id="IPR040706">
    <property type="entry name" value="Zf-MYST"/>
</dbReference>
<dbReference type="InterPro" id="IPR050603">
    <property type="entry name" value="MYST_HAT"/>
</dbReference>
<dbReference type="SUPFAM" id="SSF55729">
    <property type="entry name" value="Acyl-CoA N-acyltransferases (Nat)"/>
    <property type="match status" value="1"/>
</dbReference>
<dbReference type="EMBL" id="LIAE01007551">
    <property type="protein sequence ID" value="PAV78556.1"/>
    <property type="molecule type" value="Genomic_DNA"/>
</dbReference>
<keyword evidence="4" id="KW-0808">Transferase</keyword>
<protein>
    <recommendedName>
        <fullName evidence="3 8">Histone acetyltransferase</fullName>
        <ecNumber evidence="3 8">2.3.1.48</ecNumber>
    </recommendedName>
</protein>
<dbReference type="InterPro" id="IPR002717">
    <property type="entry name" value="HAT_MYST-type"/>
</dbReference>
<dbReference type="STRING" id="2018661.A0A2A2KX27"/>
<dbReference type="SUPFAM" id="SSF54160">
    <property type="entry name" value="Chromo domain-like"/>
    <property type="match status" value="1"/>
</dbReference>
<evidence type="ECO:0000256" key="7">
    <source>
        <dbReference type="PIRSR" id="PIRSR602717-51"/>
    </source>
</evidence>
<dbReference type="InterPro" id="IPR025995">
    <property type="entry name" value="Tudor-knot"/>
</dbReference>
<gene>
    <name evidence="10" type="ORF">WR25_09575</name>
</gene>
<keyword evidence="5" id="KW-0007">Acetylation</keyword>
<dbReference type="GO" id="GO:0005634">
    <property type="term" value="C:nucleus"/>
    <property type="evidence" value="ECO:0007669"/>
    <property type="project" value="UniProtKB-SubCell"/>
</dbReference>
<sequence>MQTKRLKLSEPLQLFENEDLETGIAYYVKRFNGVNDEKLVATLVEIRDVCDAGLQKNRDEKKEQNLVMPGTQMEKIVTTNGDVLSEEKRHKLYYIHYEGMDRRMDEWVERERFIEKAPAGAVLITPEVLAATGNSNADAKPQMTGALTRSQRRIHEEFHHMQKSYDDMDAYTAKLEKEHEQRTKVKNIDRVVFGRTDIQTWYFSPYPKECHNIERLYVCEYCLAYTPIREQFACHVRHTCTQTRPPGQEIYRNDDITIYEVSGVNDKIYCQSLCLLSKLFMDHKTLYYDVQTFMFYILCEIDRSGSHLVGHFSKEQLSENNLACIMILPPFQRKGYGKLLIQLSYELSNRERWIGTPEKPLSDMGKVSYRSYWWWILIDAMEQVKDDTISATELSHLTKIAVEDIVSTLQTMCMVKYWKGQYIVRTNKRLVEHCKSSNIGKPPKVLLDTRMVKWEPTVRRDQLNGGVAWEIPGAISSR</sequence>
<dbReference type="InterPro" id="IPR016197">
    <property type="entry name" value="Chromo-like_dom_sf"/>
</dbReference>
<dbReference type="GO" id="GO:0044545">
    <property type="term" value="C:NSL complex"/>
    <property type="evidence" value="ECO:0007669"/>
    <property type="project" value="TreeGrafter"/>
</dbReference>
<keyword evidence="6 8" id="KW-0539">Nucleus</keyword>
<dbReference type="GO" id="GO:0035267">
    <property type="term" value="C:NuA4 histone acetyltransferase complex"/>
    <property type="evidence" value="ECO:0007669"/>
    <property type="project" value="TreeGrafter"/>
</dbReference>
<dbReference type="FunFam" id="1.10.10.10:FF:000022">
    <property type="entry name" value="Histone acetyltransferase"/>
    <property type="match status" value="1"/>
</dbReference>
<dbReference type="FunFam" id="3.30.60.60:FF:000001">
    <property type="entry name" value="Histone acetyltransferase"/>
    <property type="match status" value="1"/>
</dbReference>
<feature type="active site" description="Proton donor/acceptor" evidence="7">
    <location>
        <position position="358"/>
    </location>
</feature>
<proteinExistence type="inferred from homology"/>
<dbReference type="EC" id="2.3.1.48" evidence="3 8"/>
<dbReference type="InterPro" id="IPR016181">
    <property type="entry name" value="Acyl_CoA_acyltransferase"/>
</dbReference>
<dbReference type="Gene3D" id="3.40.630.30">
    <property type="match status" value="1"/>
</dbReference>
<dbReference type="Gene3D" id="3.30.60.60">
    <property type="entry name" value="N-acetyl transferase-like"/>
    <property type="match status" value="1"/>
</dbReference>
<dbReference type="GO" id="GO:0046972">
    <property type="term" value="F:histone H4K16 acetyltransferase activity"/>
    <property type="evidence" value="ECO:0007669"/>
    <property type="project" value="TreeGrafter"/>
</dbReference>
<comment type="subcellular location">
    <subcellularLocation>
        <location evidence="1 8">Nucleus</location>
    </subcellularLocation>
</comment>
<dbReference type="Pfam" id="PF11717">
    <property type="entry name" value="Tudor-knot"/>
    <property type="match status" value="1"/>
</dbReference>
<dbReference type="PROSITE" id="PS51726">
    <property type="entry name" value="MYST_HAT"/>
    <property type="match status" value="1"/>
</dbReference>
<evidence type="ECO:0000313" key="10">
    <source>
        <dbReference type="EMBL" id="PAV78556.1"/>
    </source>
</evidence>
<accession>A0A2A2KX27</accession>
<keyword evidence="11" id="KW-1185">Reference proteome</keyword>
<dbReference type="Gene3D" id="2.30.30.140">
    <property type="match status" value="1"/>
</dbReference>
<dbReference type="AlphaFoldDB" id="A0A2A2KX27"/>
<evidence type="ECO:0000256" key="5">
    <source>
        <dbReference type="ARBA" id="ARBA00022990"/>
    </source>
</evidence>
<evidence type="ECO:0000256" key="8">
    <source>
        <dbReference type="RuleBase" id="RU361211"/>
    </source>
</evidence>
<evidence type="ECO:0000256" key="4">
    <source>
        <dbReference type="ARBA" id="ARBA00022679"/>
    </source>
</evidence>
<comment type="catalytic activity">
    <reaction evidence="8">
        <text>L-lysyl-[protein] + acetyl-CoA = N(6)-acetyl-L-lysyl-[protein] + CoA + H(+)</text>
        <dbReference type="Rhea" id="RHEA:45948"/>
        <dbReference type="Rhea" id="RHEA-COMP:9752"/>
        <dbReference type="Rhea" id="RHEA-COMP:10731"/>
        <dbReference type="ChEBI" id="CHEBI:15378"/>
        <dbReference type="ChEBI" id="CHEBI:29969"/>
        <dbReference type="ChEBI" id="CHEBI:57287"/>
        <dbReference type="ChEBI" id="CHEBI:57288"/>
        <dbReference type="ChEBI" id="CHEBI:61930"/>
        <dbReference type="EC" id="2.3.1.48"/>
    </reaction>
</comment>
<comment type="caution">
    <text evidence="10">The sequence shown here is derived from an EMBL/GenBank/DDBJ whole genome shotgun (WGS) entry which is preliminary data.</text>
</comment>
<evidence type="ECO:0000256" key="1">
    <source>
        <dbReference type="ARBA" id="ARBA00004123"/>
    </source>
</evidence>
<evidence type="ECO:0000259" key="9">
    <source>
        <dbReference type="PROSITE" id="PS51726"/>
    </source>
</evidence>
<evidence type="ECO:0000256" key="2">
    <source>
        <dbReference type="ARBA" id="ARBA00010107"/>
    </source>
</evidence>